<name>A0A250WQQ3_9CHLO</name>
<comment type="caution">
    <text evidence="9">The sequence shown here is derived from an EMBL/GenBank/DDBJ whole genome shotgun (WGS) entry which is preliminary data.</text>
</comment>
<dbReference type="PANTHER" id="PTHR36814">
    <property type="entry name" value="PHOTOSYSTEM I REACTION CENTER SUBUNIT N, CHLOROPLASTIC"/>
    <property type="match status" value="1"/>
</dbReference>
<dbReference type="STRING" id="1157962.A0A250WQQ3"/>
<dbReference type="InterPro" id="IPR008796">
    <property type="entry name" value="PSAN"/>
</dbReference>
<dbReference type="GO" id="GO:0030093">
    <property type="term" value="C:chloroplast photosystem I"/>
    <property type="evidence" value="ECO:0007669"/>
    <property type="project" value="TreeGrafter"/>
</dbReference>
<evidence type="ECO:0000256" key="7">
    <source>
        <dbReference type="ARBA" id="ARBA00023078"/>
    </source>
</evidence>
<gene>
    <name evidence="9" type="ORF">CEUSTIGMA_g620.t1</name>
</gene>
<dbReference type="EMBL" id="BEGY01000002">
    <property type="protein sequence ID" value="GAX73167.1"/>
    <property type="molecule type" value="Genomic_DNA"/>
</dbReference>
<keyword evidence="6" id="KW-0603">Photosystem I</keyword>
<dbReference type="InterPro" id="IPR044907">
    <property type="entry name" value="PSAN_sf"/>
</dbReference>
<dbReference type="GO" id="GO:0015979">
    <property type="term" value="P:photosynthesis"/>
    <property type="evidence" value="ECO:0007669"/>
    <property type="project" value="UniProtKB-KW"/>
</dbReference>
<evidence type="ECO:0000256" key="3">
    <source>
        <dbReference type="ARBA" id="ARBA00022528"/>
    </source>
</evidence>
<evidence type="ECO:0000256" key="4">
    <source>
        <dbReference type="ARBA" id="ARBA00022531"/>
    </source>
</evidence>
<evidence type="ECO:0000256" key="8">
    <source>
        <dbReference type="ARBA" id="ARBA00023136"/>
    </source>
</evidence>
<organism evidence="9 10">
    <name type="scientific">Chlamydomonas eustigma</name>
    <dbReference type="NCBI Taxonomy" id="1157962"/>
    <lineage>
        <taxon>Eukaryota</taxon>
        <taxon>Viridiplantae</taxon>
        <taxon>Chlorophyta</taxon>
        <taxon>core chlorophytes</taxon>
        <taxon>Chlorophyceae</taxon>
        <taxon>CS clade</taxon>
        <taxon>Chlamydomonadales</taxon>
        <taxon>Chlamydomonadaceae</taxon>
        <taxon>Chlamydomonas</taxon>
    </lineage>
</organism>
<dbReference type="Proteomes" id="UP000232323">
    <property type="component" value="Unassembled WGS sequence"/>
</dbReference>
<evidence type="ECO:0008006" key="11">
    <source>
        <dbReference type="Google" id="ProtNLM"/>
    </source>
</evidence>
<dbReference type="AlphaFoldDB" id="A0A250WQQ3"/>
<evidence type="ECO:0000256" key="1">
    <source>
        <dbReference type="ARBA" id="ARBA00004622"/>
    </source>
</evidence>
<keyword evidence="7" id="KW-0793">Thylakoid</keyword>
<evidence type="ECO:0000256" key="2">
    <source>
        <dbReference type="ARBA" id="ARBA00010661"/>
    </source>
</evidence>
<evidence type="ECO:0000256" key="6">
    <source>
        <dbReference type="ARBA" id="ARBA00022836"/>
    </source>
</evidence>
<dbReference type="PANTHER" id="PTHR36814:SF1">
    <property type="entry name" value="PHOTOSYSTEM I REACTION CENTER SUBUNIT N, CHLOROPLASTIC"/>
    <property type="match status" value="1"/>
</dbReference>
<keyword evidence="8" id="KW-0472">Membrane</keyword>
<keyword evidence="3" id="KW-0150">Chloroplast</keyword>
<comment type="subcellular location">
    <subcellularLocation>
        <location evidence="1">Plastid</location>
        <location evidence="1">Chloroplast thylakoid membrane</location>
        <topology evidence="1">Peripheral membrane protein</topology>
        <orientation evidence="1">Lumenal side</orientation>
    </subcellularLocation>
</comment>
<proteinExistence type="inferred from homology"/>
<comment type="similarity">
    <text evidence="2">Belongs to the psaN family.</text>
</comment>
<sequence length="138" mass="14781">MAFSVCNKSVSRCQAQSQPSRRCSVVAHSQGRRELMGLGALIALATVPAAKASLTEDLLAKSSANKALNDKKRLATSYANLARSRTVADGTCTVFTNNFFGCEELAPKPVKYIADDNKLECEGKDKGKCTSRMTGFSP</sequence>
<dbReference type="Gene3D" id="4.10.1190.10">
    <property type="entry name" value="Chlorophyll A-B binding protein"/>
    <property type="match status" value="1"/>
</dbReference>
<dbReference type="Pfam" id="PF05479">
    <property type="entry name" value="PsaN"/>
    <property type="match status" value="1"/>
</dbReference>
<protein>
    <recommendedName>
        <fullName evidence="11">Photosystem I reaction center subunit N, chloroplastic</fullName>
    </recommendedName>
</protein>
<keyword evidence="4" id="KW-0602">Photosynthesis</keyword>
<dbReference type="OrthoDB" id="512227at2759"/>
<evidence type="ECO:0000313" key="10">
    <source>
        <dbReference type="Proteomes" id="UP000232323"/>
    </source>
</evidence>
<evidence type="ECO:0000313" key="9">
    <source>
        <dbReference type="EMBL" id="GAX73167.1"/>
    </source>
</evidence>
<accession>A0A250WQQ3</accession>
<keyword evidence="10" id="KW-1185">Reference proteome</keyword>
<evidence type="ECO:0000256" key="5">
    <source>
        <dbReference type="ARBA" id="ARBA00022640"/>
    </source>
</evidence>
<reference evidence="9 10" key="1">
    <citation type="submission" date="2017-08" db="EMBL/GenBank/DDBJ databases">
        <title>Acidophilic green algal genome provides insights into adaptation to an acidic environment.</title>
        <authorList>
            <person name="Hirooka S."/>
            <person name="Hirose Y."/>
            <person name="Kanesaki Y."/>
            <person name="Higuchi S."/>
            <person name="Fujiwara T."/>
            <person name="Onuma R."/>
            <person name="Era A."/>
            <person name="Ohbayashi R."/>
            <person name="Uzuka A."/>
            <person name="Nozaki H."/>
            <person name="Yoshikawa H."/>
            <person name="Miyagishima S.Y."/>
        </authorList>
    </citation>
    <scope>NUCLEOTIDE SEQUENCE [LARGE SCALE GENOMIC DNA]</scope>
    <source>
        <strain evidence="9 10">NIES-2499</strain>
    </source>
</reference>
<keyword evidence="5" id="KW-0934">Plastid</keyword>